<dbReference type="Proteomes" id="UP001281147">
    <property type="component" value="Unassembled WGS sequence"/>
</dbReference>
<dbReference type="EMBL" id="JAUTXU010000035">
    <property type="protein sequence ID" value="KAK3717832.1"/>
    <property type="molecule type" value="Genomic_DNA"/>
</dbReference>
<reference evidence="1" key="1">
    <citation type="submission" date="2023-07" db="EMBL/GenBank/DDBJ databases">
        <title>Black Yeasts Isolated from many extreme environments.</title>
        <authorList>
            <person name="Coleine C."/>
            <person name="Stajich J.E."/>
            <person name="Selbmann L."/>
        </authorList>
    </citation>
    <scope>NUCLEOTIDE SEQUENCE</scope>
    <source>
        <strain evidence="1">CCFEE 5714</strain>
    </source>
</reference>
<comment type="caution">
    <text evidence="1">The sequence shown here is derived from an EMBL/GenBank/DDBJ whole genome shotgun (WGS) entry which is preliminary data.</text>
</comment>
<keyword evidence="2" id="KW-1185">Reference proteome</keyword>
<evidence type="ECO:0000313" key="2">
    <source>
        <dbReference type="Proteomes" id="UP001281147"/>
    </source>
</evidence>
<name>A0ACC3NJD3_9PEZI</name>
<accession>A0ACC3NJD3</accession>
<proteinExistence type="predicted"/>
<protein>
    <submittedName>
        <fullName evidence="1">Uncharacterized protein</fullName>
    </submittedName>
</protein>
<sequence length="670" mass="75786">MRINKWEQRECSGCRALSGLFEQRAHGSAARQALHTSYDDLDACVTRTGCLACQVFRRGLLLECLTASAITALKEHPAPIYVSLHRSNEARWLQISTDICETDLKAVVALATTDETSNRTTSQRPLQPLHLDRVRNLKSWINTCHRNHLCSNLKYGMRNPTWLIYIRAEDRIQLVPGQLLGQDFDIPLEYVALSYCWGNEASVNASHGGGWTAVQESGTNDSNLPSRRQPWTASTLPQTLQDAIKIVRSLDFKYLWIDSICVPKGSWDGEANKMHEIYGNARFTLSSAVTTTAVDSMLVDRKAFRDDTHGCRFHGYWLVNIDMPLDDMRTRAPMACRGWIFQEERLSPRILYWCSQRAYWSCAAERRIECRQYEQPYQATGPSLSHAQNFIQVCRGGDPELLAHEWSDIVAAFTRRLLSDHDIVRNRFAAFSGLAVRFLEASTVPANRDEYLAGLWRSSIAQNLAWSVPKAVAWSDSLQPEVPSWSWMSLPLGTETEMARSFEQSRQFQLLSTCRIGEGYTSEEIVRHGARAKLLRVSGRLRRFVAENGSILAPWDFIERPGGFDFGFDPGLAVHSFSGDGRVLVYEPHKKEVIGRLDYLAHEGLTHGQDDVTANLTGEQDLQCLEIGRQALLLLQRTKSQPGAWKRVGVAFGYRKNFFDACEVCELDLV</sequence>
<gene>
    <name evidence="1" type="ORF">LTR37_005603</name>
</gene>
<organism evidence="1 2">
    <name type="scientific">Vermiconidia calcicola</name>
    <dbReference type="NCBI Taxonomy" id="1690605"/>
    <lineage>
        <taxon>Eukaryota</taxon>
        <taxon>Fungi</taxon>
        <taxon>Dikarya</taxon>
        <taxon>Ascomycota</taxon>
        <taxon>Pezizomycotina</taxon>
        <taxon>Dothideomycetes</taxon>
        <taxon>Dothideomycetidae</taxon>
        <taxon>Mycosphaerellales</taxon>
        <taxon>Extremaceae</taxon>
        <taxon>Vermiconidia</taxon>
    </lineage>
</organism>
<evidence type="ECO:0000313" key="1">
    <source>
        <dbReference type="EMBL" id="KAK3717832.1"/>
    </source>
</evidence>